<evidence type="ECO:0000313" key="2">
    <source>
        <dbReference type="EMBL" id="MCV6825209.1"/>
    </source>
</evidence>
<keyword evidence="1" id="KW-1133">Transmembrane helix</keyword>
<dbReference type="EMBL" id="JAOYFC010000002">
    <property type="protein sequence ID" value="MCV6825209.1"/>
    <property type="molecule type" value="Genomic_DNA"/>
</dbReference>
<keyword evidence="3" id="KW-1185">Reference proteome</keyword>
<organism evidence="2 3">
    <name type="scientific">Halocynthiibacter halioticoli</name>
    <dbReference type="NCBI Taxonomy" id="2986804"/>
    <lineage>
        <taxon>Bacteria</taxon>
        <taxon>Pseudomonadati</taxon>
        <taxon>Pseudomonadota</taxon>
        <taxon>Alphaproteobacteria</taxon>
        <taxon>Rhodobacterales</taxon>
        <taxon>Paracoccaceae</taxon>
        <taxon>Halocynthiibacter</taxon>
    </lineage>
</organism>
<comment type="caution">
    <text evidence="2">The sequence shown here is derived from an EMBL/GenBank/DDBJ whole genome shotgun (WGS) entry which is preliminary data.</text>
</comment>
<accession>A0AAE3LS60</accession>
<dbReference type="Proteomes" id="UP001208041">
    <property type="component" value="Unassembled WGS sequence"/>
</dbReference>
<dbReference type="AlphaFoldDB" id="A0AAE3LS60"/>
<keyword evidence="1" id="KW-0472">Membrane</keyword>
<gene>
    <name evidence="2" type="ORF">OH136_11660</name>
</gene>
<sequence length="123" mass="13830">MKIVSVDSYADDVAALLTKQLSVKGKSLEKRIKRSGRLLPGYVRKDAQYIVESQKLSQHPKLARMLDEKKLAKSHKTCVSYLKSVNPSERRKGLFMSILGSVSFAIFVSGALFIAFLVWRDLV</sequence>
<feature type="transmembrane region" description="Helical" evidence="1">
    <location>
        <begin position="93"/>
        <end position="119"/>
    </location>
</feature>
<protein>
    <submittedName>
        <fullName evidence="2">Uncharacterized protein</fullName>
    </submittedName>
</protein>
<name>A0AAE3LS60_9RHOB</name>
<dbReference type="RefSeq" id="WP_263954054.1">
    <property type="nucleotide sequence ID" value="NZ_JAOYFC010000002.1"/>
</dbReference>
<evidence type="ECO:0000256" key="1">
    <source>
        <dbReference type="SAM" id="Phobius"/>
    </source>
</evidence>
<evidence type="ECO:0000313" key="3">
    <source>
        <dbReference type="Proteomes" id="UP001208041"/>
    </source>
</evidence>
<keyword evidence="1" id="KW-0812">Transmembrane</keyword>
<proteinExistence type="predicted"/>
<reference evidence="2" key="1">
    <citation type="submission" date="2022-10" db="EMBL/GenBank/DDBJ databases">
        <authorList>
            <person name="Yue Y."/>
        </authorList>
    </citation>
    <scope>NUCLEOTIDE SEQUENCE</scope>
    <source>
        <strain evidence="2">Z654</strain>
    </source>
</reference>